<evidence type="ECO:0000313" key="1">
    <source>
        <dbReference type="EnsemblMetazoa" id="G4669.1:cds"/>
    </source>
</evidence>
<dbReference type="SUPFAM" id="SSF53067">
    <property type="entry name" value="Actin-like ATPase domain"/>
    <property type="match status" value="2"/>
</dbReference>
<dbReference type="AlphaFoldDB" id="A0A8W8N518"/>
<keyword evidence="2" id="KW-1185">Reference proteome</keyword>
<dbReference type="PANTHER" id="PTHR14187">
    <property type="entry name" value="ALPHA KINASE/ELONGATION FACTOR 2 KINASE"/>
    <property type="match status" value="1"/>
</dbReference>
<dbReference type="PANTHER" id="PTHR14187:SF5">
    <property type="entry name" value="HEAT SHOCK 70 KDA PROTEIN 12A"/>
    <property type="match status" value="1"/>
</dbReference>
<sequence>QKMADKKYKPLVVAIDFGTTHSGYAYSFKHDYKKDPLKISANKHWVDGSRGTASLKAPTCVLLSPRREFIAFGYEAEDLYSELFLDENHYDHYFFKGFKMLLYETNMLSKATLIRDDKGKVVPALDLFAHVIRYLKNHLLEDLCIKGITVNNKDIHWVLPVSVVWTDSERQFMREAANKAGILTEQLTLCPDSEAAALYCQRIPSTQLIGSPVTRPFLSFSAGAKFMIIDLGGITIISIYQKQSDGTYKELHKPTLGPCVGTKVDEAFYQIMINIVGRSCFQKFKDDSKEDYLYFHRDLETRKRLIKPESNFKITIKLPSSLVTLVKETGKTMSQAIEQTEYANKITLNSDKLRMEADLFKELFREPVNMLVEHLQQLMAKDNLSDVSTILMVGGFSELPIMLDAIMKAFPDKRVIAPKEAGLAVFKGAVLLGHEPCAVLESNPPGLL</sequence>
<reference evidence="1" key="1">
    <citation type="submission" date="2022-08" db="UniProtKB">
        <authorList>
            <consortium name="EnsemblMetazoa"/>
        </authorList>
    </citation>
    <scope>IDENTIFICATION</scope>
    <source>
        <strain evidence="1">05x7-T-G4-1.051#20</strain>
    </source>
</reference>
<name>A0A8W8N518_MAGGI</name>
<proteinExistence type="predicted"/>
<evidence type="ECO:0008006" key="3">
    <source>
        <dbReference type="Google" id="ProtNLM"/>
    </source>
</evidence>
<accession>A0A8W8N518</accession>
<dbReference type="PROSITE" id="PS01036">
    <property type="entry name" value="HSP70_3"/>
    <property type="match status" value="1"/>
</dbReference>
<dbReference type="EnsemblMetazoa" id="G4669.2">
    <property type="protein sequence ID" value="G4669.2:cds"/>
    <property type="gene ID" value="G4669"/>
</dbReference>
<dbReference type="EnsemblMetazoa" id="G4669.1">
    <property type="protein sequence ID" value="G4669.1:cds"/>
    <property type="gene ID" value="G4669"/>
</dbReference>
<evidence type="ECO:0000313" key="2">
    <source>
        <dbReference type="Proteomes" id="UP000005408"/>
    </source>
</evidence>
<dbReference type="Gene3D" id="3.30.420.40">
    <property type="match status" value="1"/>
</dbReference>
<protein>
    <recommendedName>
        <fullName evidence="3">Heat shock 70 kDa protein 12A</fullName>
    </recommendedName>
</protein>
<dbReference type="Proteomes" id="UP000005408">
    <property type="component" value="Unassembled WGS sequence"/>
</dbReference>
<organism evidence="1 2">
    <name type="scientific">Magallana gigas</name>
    <name type="common">Pacific oyster</name>
    <name type="synonym">Crassostrea gigas</name>
    <dbReference type="NCBI Taxonomy" id="29159"/>
    <lineage>
        <taxon>Eukaryota</taxon>
        <taxon>Metazoa</taxon>
        <taxon>Spiralia</taxon>
        <taxon>Lophotrochozoa</taxon>
        <taxon>Mollusca</taxon>
        <taxon>Bivalvia</taxon>
        <taxon>Autobranchia</taxon>
        <taxon>Pteriomorphia</taxon>
        <taxon>Ostreida</taxon>
        <taxon>Ostreoidea</taxon>
        <taxon>Ostreidae</taxon>
        <taxon>Magallana</taxon>
    </lineage>
</organism>
<dbReference type="InterPro" id="IPR043129">
    <property type="entry name" value="ATPase_NBD"/>
</dbReference>
<dbReference type="CDD" id="cd10229">
    <property type="entry name" value="ASKHA_NBD_HSP70_HSPA12"/>
    <property type="match status" value="1"/>
</dbReference>
<dbReference type="InterPro" id="IPR018181">
    <property type="entry name" value="Heat_shock_70_CS"/>
</dbReference>